<keyword evidence="1" id="KW-0175">Coiled coil</keyword>
<keyword evidence="4" id="KW-1185">Reference proteome</keyword>
<sequence>YDQDGEGDSLLSDITDQVNSMEGGQMKIQLKSFIQKYREISDNSDAIREERDEILGSLADWFSTQGLEREFTTLSFDEETENENDKSLRESLISSKLGFEKLKRLKQEIDGIKARGGNSRDLEREKNKLEKNVINQFKNFQKQKQERVVSEESGADDAWKHAAGEICELLKKVRVKATGDVEVLHQELERLLKHVEQQVHVVAKLKAQIKEKDAIASSYADENMLLTKDITDLTAKLTRLKTEYKKMRMTQQQQKYQAAAQSPQDDSDTVAIEQDGYDDDDTTNTRSTSIISTGGDSTVLKAKLRDFQRQLDHMKKERLELDQELHDTKGKLAESEIVVDTLEHAKKDLLQQLMAASKPSTTIRFSERVEGSHVSLHSKPSTHMCAKCHVVVKQREASMHATKRITVTPSPSKSDSPPVRIPTPVSSDAPESISLQCDQYREQLQAMQANVERLEAELGLARSDQRSDNLETRAPYPTPVATAEARVKMVTTGMQTECIMTNLEMEMKQTKMQHPGEMSKH</sequence>
<accession>A0A8J1UCZ8</accession>
<reference evidence="3" key="1">
    <citation type="submission" date="2022-03" db="EMBL/GenBank/DDBJ databases">
        <authorList>
            <person name="Martin C."/>
        </authorList>
    </citation>
    <scope>NUCLEOTIDE SEQUENCE</scope>
</reference>
<feature type="region of interest" description="Disordered" evidence="2">
    <location>
        <begin position="252"/>
        <end position="292"/>
    </location>
</feature>
<dbReference type="AlphaFoldDB" id="A0A8J1UCZ8"/>
<dbReference type="Proteomes" id="UP000749559">
    <property type="component" value="Unassembled WGS sequence"/>
</dbReference>
<proteinExistence type="predicted"/>
<feature type="coiled-coil region" evidence="1">
    <location>
        <begin position="437"/>
        <end position="464"/>
    </location>
</feature>
<organism evidence="3 4">
    <name type="scientific">Owenia fusiformis</name>
    <name type="common">Polychaete worm</name>
    <dbReference type="NCBI Taxonomy" id="6347"/>
    <lineage>
        <taxon>Eukaryota</taxon>
        <taxon>Metazoa</taxon>
        <taxon>Spiralia</taxon>
        <taxon>Lophotrochozoa</taxon>
        <taxon>Annelida</taxon>
        <taxon>Polychaeta</taxon>
        <taxon>Sedentaria</taxon>
        <taxon>Canalipalpata</taxon>
        <taxon>Sabellida</taxon>
        <taxon>Oweniida</taxon>
        <taxon>Oweniidae</taxon>
        <taxon>Owenia</taxon>
    </lineage>
</organism>
<comment type="caution">
    <text evidence="3">The sequence shown here is derived from an EMBL/GenBank/DDBJ whole genome shotgun (WGS) entry which is preliminary data.</text>
</comment>
<evidence type="ECO:0000256" key="2">
    <source>
        <dbReference type="SAM" id="MobiDB-lite"/>
    </source>
</evidence>
<feature type="non-terminal residue" evidence="3">
    <location>
        <position position="1"/>
    </location>
</feature>
<name>A0A8J1UCZ8_OWEFU</name>
<evidence type="ECO:0000313" key="4">
    <source>
        <dbReference type="Proteomes" id="UP000749559"/>
    </source>
</evidence>
<feature type="compositionally biased region" description="Low complexity" evidence="2">
    <location>
        <begin position="252"/>
        <end position="264"/>
    </location>
</feature>
<protein>
    <submittedName>
        <fullName evidence="3">Uncharacterized protein</fullName>
    </submittedName>
</protein>
<feature type="region of interest" description="Disordered" evidence="2">
    <location>
        <begin position="406"/>
        <end position="431"/>
    </location>
</feature>
<gene>
    <name evidence="3" type="ORF">OFUS_LOCUS8128</name>
</gene>
<dbReference type="EMBL" id="CAIIXF020000004">
    <property type="protein sequence ID" value="CAH1781559.1"/>
    <property type="molecule type" value="Genomic_DNA"/>
</dbReference>
<feature type="coiled-coil region" evidence="1">
    <location>
        <begin position="297"/>
        <end position="352"/>
    </location>
</feature>
<evidence type="ECO:0000313" key="3">
    <source>
        <dbReference type="EMBL" id="CAH1781559.1"/>
    </source>
</evidence>
<feature type="non-terminal residue" evidence="3">
    <location>
        <position position="521"/>
    </location>
</feature>
<feature type="compositionally biased region" description="Polar residues" evidence="2">
    <location>
        <begin position="406"/>
        <end position="415"/>
    </location>
</feature>
<dbReference type="OrthoDB" id="6159341at2759"/>
<evidence type="ECO:0000256" key="1">
    <source>
        <dbReference type="SAM" id="Coils"/>
    </source>
</evidence>